<dbReference type="PANTHER" id="PTHR43708:SF8">
    <property type="entry name" value="OXIDOREDUCTASE"/>
    <property type="match status" value="1"/>
</dbReference>
<dbReference type="SUPFAM" id="SSF51735">
    <property type="entry name" value="NAD(P)-binding Rossmann-fold domains"/>
    <property type="match status" value="1"/>
</dbReference>
<evidence type="ECO:0000259" key="2">
    <source>
        <dbReference type="Pfam" id="PF22725"/>
    </source>
</evidence>
<accession>A0ABW0EN35</accession>
<dbReference type="Pfam" id="PF01408">
    <property type="entry name" value="GFO_IDH_MocA"/>
    <property type="match status" value="1"/>
</dbReference>
<dbReference type="Gene3D" id="3.40.50.720">
    <property type="entry name" value="NAD(P)-binding Rossmann-like Domain"/>
    <property type="match status" value="1"/>
</dbReference>
<evidence type="ECO:0000313" key="4">
    <source>
        <dbReference type="Proteomes" id="UP001596157"/>
    </source>
</evidence>
<reference evidence="4" key="1">
    <citation type="journal article" date="2019" name="Int. J. Syst. Evol. Microbiol.">
        <title>The Global Catalogue of Microorganisms (GCM) 10K type strain sequencing project: providing services to taxonomists for standard genome sequencing and annotation.</title>
        <authorList>
            <consortium name="The Broad Institute Genomics Platform"/>
            <consortium name="The Broad Institute Genome Sequencing Center for Infectious Disease"/>
            <person name="Wu L."/>
            <person name="Ma J."/>
        </authorList>
    </citation>
    <scope>NUCLEOTIDE SEQUENCE [LARGE SCALE GENOMIC DNA]</scope>
    <source>
        <strain evidence="4">CCUG 59778</strain>
    </source>
</reference>
<dbReference type="PANTHER" id="PTHR43708">
    <property type="entry name" value="CONSERVED EXPRESSED OXIDOREDUCTASE (EUROFUNG)"/>
    <property type="match status" value="1"/>
</dbReference>
<dbReference type="Pfam" id="PF22725">
    <property type="entry name" value="GFO_IDH_MocA_C3"/>
    <property type="match status" value="1"/>
</dbReference>
<dbReference type="InterPro" id="IPR036291">
    <property type="entry name" value="NAD(P)-bd_dom_sf"/>
</dbReference>
<proteinExistence type="predicted"/>
<dbReference type="SUPFAM" id="SSF55347">
    <property type="entry name" value="Glyceraldehyde-3-phosphate dehydrogenase-like, C-terminal domain"/>
    <property type="match status" value="1"/>
</dbReference>
<name>A0ABW0EN35_9PSEU</name>
<evidence type="ECO:0000259" key="1">
    <source>
        <dbReference type="Pfam" id="PF01408"/>
    </source>
</evidence>
<dbReference type="RefSeq" id="WP_378248588.1">
    <property type="nucleotide sequence ID" value="NZ_JBHSKF010000007.1"/>
</dbReference>
<dbReference type="InterPro" id="IPR051317">
    <property type="entry name" value="Gfo/Idh/MocA_oxidoreduct"/>
</dbReference>
<evidence type="ECO:0000313" key="3">
    <source>
        <dbReference type="EMBL" id="MFC5288744.1"/>
    </source>
</evidence>
<dbReference type="EMBL" id="JBHSKF010000007">
    <property type="protein sequence ID" value="MFC5288744.1"/>
    <property type="molecule type" value="Genomic_DNA"/>
</dbReference>
<gene>
    <name evidence="3" type="ORF">ACFPM7_16935</name>
</gene>
<dbReference type="InterPro" id="IPR055170">
    <property type="entry name" value="GFO_IDH_MocA-like_dom"/>
</dbReference>
<protein>
    <submittedName>
        <fullName evidence="3">Gfo/Idh/MocA family protein</fullName>
    </submittedName>
</protein>
<comment type="caution">
    <text evidence="3">The sequence shown here is derived from an EMBL/GenBank/DDBJ whole genome shotgun (WGS) entry which is preliminary data.</text>
</comment>
<feature type="domain" description="GFO/IDH/MocA-like oxidoreductase" evidence="2">
    <location>
        <begin position="143"/>
        <end position="258"/>
    </location>
</feature>
<sequence>MYAKDDGGEPVSAVQVGLGGWGTDWAMRVLPSAPGIRVVAWAEPDPDRRAAFAAATGVPLPQVHSGLVDALAAVEAEAVFVTTGLASHGALARAALTAGKHVLLDKPFTPDLTEATDLVRLADEVGRALVIAQDHRFFAASSQVRHLLAQQVVGRPRHVTVAFRHNSRSPWDEAAGSVLWRVAVHHFDLLRAFFGEPKAICARSWPRGQSPGRALSSFSADIEFTSGVVAQYSASATSPAPTTRWTGDWTVEGDDGVLEWAGTEPGAGAFARYTRAGGGTTEVPVGVPRVRDRWAVVDQFARSVRAGSESEISGRANLGTIALVSAAETSMASGQCVALS</sequence>
<feature type="domain" description="Gfo/Idh/MocA-like oxidoreductase N-terminal" evidence="1">
    <location>
        <begin position="16"/>
        <end position="130"/>
    </location>
</feature>
<organism evidence="3 4">
    <name type="scientific">Actinokineospora guangxiensis</name>
    <dbReference type="NCBI Taxonomy" id="1490288"/>
    <lineage>
        <taxon>Bacteria</taxon>
        <taxon>Bacillati</taxon>
        <taxon>Actinomycetota</taxon>
        <taxon>Actinomycetes</taxon>
        <taxon>Pseudonocardiales</taxon>
        <taxon>Pseudonocardiaceae</taxon>
        <taxon>Actinokineospora</taxon>
    </lineage>
</organism>
<keyword evidence="4" id="KW-1185">Reference proteome</keyword>
<dbReference type="Gene3D" id="3.30.360.10">
    <property type="entry name" value="Dihydrodipicolinate Reductase, domain 2"/>
    <property type="match status" value="1"/>
</dbReference>
<dbReference type="InterPro" id="IPR000683">
    <property type="entry name" value="Gfo/Idh/MocA-like_OxRdtase_N"/>
</dbReference>
<dbReference type="Proteomes" id="UP001596157">
    <property type="component" value="Unassembled WGS sequence"/>
</dbReference>